<dbReference type="Proteomes" id="UP001523234">
    <property type="component" value="Unassembled WGS sequence"/>
</dbReference>
<dbReference type="Gene3D" id="1.10.1760.20">
    <property type="match status" value="1"/>
</dbReference>
<keyword evidence="3" id="KW-0472">Membrane</keyword>
<comment type="caution">
    <text evidence="4">The sequence shown here is derived from an EMBL/GenBank/DDBJ whole genome shotgun (WGS) entry which is preliminary data.</text>
</comment>
<dbReference type="InterPro" id="IPR009825">
    <property type="entry name" value="ECF_substrate-spec-like"/>
</dbReference>
<accession>A0ABT0ZPW5</accession>
<sequence>MKENSAKIITKLAVLTALNVALSYLVHIPITATSGFINLVEAGILFAALSYGKNAGFIVGAMSGALLDLLAGYPQWIIFSFLIHGLEGYVVGFAAQGSLKKQIIYSTIGTIIMLIGYTLAGSFLYNWTAGIASIPTNMIQGIAGAVVAFFLFKATKNYQQ</sequence>
<organism evidence="4 5">
    <name type="scientific">Fructobacillus apis</name>
    <dbReference type="NCBI Taxonomy" id="2935017"/>
    <lineage>
        <taxon>Bacteria</taxon>
        <taxon>Bacillati</taxon>
        <taxon>Bacillota</taxon>
        <taxon>Bacilli</taxon>
        <taxon>Lactobacillales</taxon>
        <taxon>Lactobacillaceae</taxon>
        <taxon>Fructobacillus</taxon>
    </lineage>
</organism>
<evidence type="ECO:0000313" key="4">
    <source>
        <dbReference type="EMBL" id="MCO0832032.1"/>
    </source>
</evidence>
<dbReference type="Pfam" id="PF07155">
    <property type="entry name" value="ECF-ribofla_trS"/>
    <property type="match status" value="1"/>
</dbReference>
<gene>
    <name evidence="4" type="ORF">NFX39_02850</name>
</gene>
<evidence type="ECO:0000313" key="5">
    <source>
        <dbReference type="Proteomes" id="UP001523234"/>
    </source>
</evidence>
<proteinExistence type="predicted"/>
<feature type="transmembrane region" description="Helical" evidence="3">
    <location>
        <begin position="12"/>
        <end position="37"/>
    </location>
</feature>
<protein>
    <submittedName>
        <fullName evidence="4">ECF transporter S component</fullName>
    </submittedName>
</protein>
<dbReference type="RefSeq" id="WP_252442809.1">
    <property type="nucleotide sequence ID" value="NZ_JAMWYK010000002.1"/>
</dbReference>
<evidence type="ECO:0000256" key="2">
    <source>
        <dbReference type="ARBA" id="ARBA00022989"/>
    </source>
</evidence>
<feature type="transmembrane region" description="Helical" evidence="3">
    <location>
        <begin position="131"/>
        <end position="152"/>
    </location>
</feature>
<dbReference type="PANTHER" id="PTHR37815:SF3">
    <property type="entry name" value="UPF0397 PROTEIN SPR0429"/>
    <property type="match status" value="1"/>
</dbReference>
<feature type="transmembrane region" description="Helical" evidence="3">
    <location>
        <begin position="103"/>
        <end position="125"/>
    </location>
</feature>
<evidence type="ECO:0000256" key="1">
    <source>
        <dbReference type="ARBA" id="ARBA00022692"/>
    </source>
</evidence>
<evidence type="ECO:0000256" key="3">
    <source>
        <dbReference type="SAM" id="Phobius"/>
    </source>
</evidence>
<keyword evidence="5" id="KW-1185">Reference proteome</keyword>
<keyword evidence="2 3" id="KW-1133">Transmembrane helix</keyword>
<reference evidence="4 5" key="1">
    <citation type="submission" date="2022-06" db="EMBL/GenBank/DDBJ databases">
        <title>Fructobacillus taiwanensis sp. nov., isolated from the honeybee.</title>
        <authorList>
            <person name="Chen Y.-S."/>
            <person name="Wang L.-T."/>
            <person name="Lee Y.-S."/>
            <person name="Chang Y.-C."/>
            <person name="Wu H.-C."/>
            <person name="Liao C.-Y."/>
            <person name="Chen W.-H."/>
            <person name="Deng J.-N."/>
            <person name="Wang Y.-H."/>
        </authorList>
    </citation>
    <scope>NUCLEOTIDE SEQUENCE [LARGE SCALE GENOMIC DNA]</scope>
    <source>
        <strain evidence="4 5">W13</strain>
    </source>
</reference>
<dbReference type="EMBL" id="JAMWYK010000002">
    <property type="protein sequence ID" value="MCO0832032.1"/>
    <property type="molecule type" value="Genomic_DNA"/>
</dbReference>
<dbReference type="PANTHER" id="PTHR37815">
    <property type="entry name" value="UPF0397 PROTEIN BC_2624-RELATED"/>
    <property type="match status" value="1"/>
</dbReference>
<name>A0ABT0ZPW5_9LACO</name>
<keyword evidence="1 3" id="KW-0812">Transmembrane</keyword>